<gene>
    <name evidence="1" type="ORF">GLAREA_12159</name>
</gene>
<proteinExistence type="predicted"/>
<organism evidence="1 2">
    <name type="scientific">Glarea lozoyensis (strain ATCC 20868 / MF5171)</name>
    <dbReference type="NCBI Taxonomy" id="1116229"/>
    <lineage>
        <taxon>Eukaryota</taxon>
        <taxon>Fungi</taxon>
        <taxon>Dikarya</taxon>
        <taxon>Ascomycota</taxon>
        <taxon>Pezizomycotina</taxon>
        <taxon>Leotiomycetes</taxon>
        <taxon>Helotiales</taxon>
        <taxon>Helotiaceae</taxon>
        <taxon>Glarea</taxon>
    </lineage>
</organism>
<dbReference type="OrthoDB" id="5427059at2759"/>
<dbReference type="AlphaFoldDB" id="S3D0L7"/>
<accession>S3D0L7</accession>
<dbReference type="RefSeq" id="XP_008081132.1">
    <property type="nucleotide sequence ID" value="XM_008082941.1"/>
</dbReference>
<keyword evidence="2" id="KW-1185">Reference proteome</keyword>
<dbReference type="SUPFAM" id="SSF81383">
    <property type="entry name" value="F-box domain"/>
    <property type="match status" value="1"/>
</dbReference>
<evidence type="ECO:0008006" key="3">
    <source>
        <dbReference type="Google" id="ProtNLM"/>
    </source>
</evidence>
<reference evidence="1 2" key="1">
    <citation type="journal article" date="2013" name="BMC Genomics">
        <title>Genomics-driven discovery of the pneumocandin biosynthetic gene cluster in the fungus Glarea lozoyensis.</title>
        <authorList>
            <person name="Chen L."/>
            <person name="Yue Q."/>
            <person name="Zhang X."/>
            <person name="Xiang M."/>
            <person name="Wang C."/>
            <person name="Li S."/>
            <person name="Che Y."/>
            <person name="Ortiz-Lopez F.J."/>
            <person name="Bills G.F."/>
            <person name="Liu X."/>
            <person name="An Z."/>
        </authorList>
    </citation>
    <scope>NUCLEOTIDE SEQUENCE [LARGE SCALE GENOMIC DNA]</scope>
    <source>
        <strain evidence="2">ATCC 20868 / MF5171</strain>
    </source>
</reference>
<dbReference type="EMBL" id="KE145360">
    <property type="protein sequence ID" value="EPE32077.1"/>
    <property type="molecule type" value="Genomic_DNA"/>
</dbReference>
<evidence type="ECO:0000313" key="1">
    <source>
        <dbReference type="EMBL" id="EPE32077.1"/>
    </source>
</evidence>
<evidence type="ECO:0000313" key="2">
    <source>
        <dbReference type="Proteomes" id="UP000016922"/>
    </source>
</evidence>
<dbReference type="Proteomes" id="UP000016922">
    <property type="component" value="Unassembled WGS sequence"/>
</dbReference>
<dbReference type="OMA" id="HAPWEME"/>
<dbReference type="GeneID" id="19471200"/>
<dbReference type="KEGG" id="glz:GLAREA_12159"/>
<sequence>MSTIANLPLELIAAVLQKLDNVHSLLSSLLTCRAFYSSFQEYPSLIRAEVFRRQLTPALIPYSVAVMEASRIPRPHSDASIQALLATLYDEPEELTAPARFNQIPEPYLLEMIRTQVIIERFVNDYATEAWSLLEKEDPNLPSNVMLSEAEHTRFCRAFYRLELFSTLFPSSINGADSYRKGTNWFMSRYSPWESEQITSIYYFLKEKVIEASVDTIAHDIELGEYMTSYLDFDWDHYTLNRWIAQGVKFISQLISADSFEAKRTLLTRHEHFPHDNAQFLDVIEAFGRRDNIDTSPTLDALTEEQVLASVPPSILDHDHGPFAAWHLIHVPLRIHANIAFNYLETTRHRDRAYVFWSLERLVRHNMLARFGELPQTDVEKHTYTDEEYEEMRESWDIRSWLFLRGIHGYWEKGDENEMAERRRQHDRDARMV</sequence>
<dbReference type="eggNOG" id="ENOG502RNMY">
    <property type="taxonomic scope" value="Eukaryota"/>
</dbReference>
<dbReference type="InterPro" id="IPR036047">
    <property type="entry name" value="F-box-like_dom_sf"/>
</dbReference>
<protein>
    <recommendedName>
        <fullName evidence="3">F-box domain-containing protein</fullName>
    </recommendedName>
</protein>
<dbReference type="HOGENOM" id="CLU_047021_1_0_1"/>
<name>S3D0L7_GLAL2</name>